<evidence type="ECO:0008006" key="4">
    <source>
        <dbReference type="Google" id="ProtNLM"/>
    </source>
</evidence>
<gene>
    <name evidence="2" type="ORF">OV287_50590</name>
</gene>
<accession>A0ABT4AM05</accession>
<evidence type="ECO:0000313" key="3">
    <source>
        <dbReference type="Proteomes" id="UP001207654"/>
    </source>
</evidence>
<dbReference type="PANTHER" id="PTHR35580">
    <property type="entry name" value="CELL SURFACE GLYCOPROTEIN (S-LAYER PROTEIN)-LIKE PROTEIN"/>
    <property type="match status" value="1"/>
</dbReference>
<name>A0ABT4AM05_9BACT</name>
<feature type="chain" id="PRO_5047412067" description="Lipoprotein" evidence="1">
    <location>
        <begin position="23"/>
        <end position="461"/>
    </location>
</feature>
<sequence>MPRVTKRAHLRPGLLLAMVVLAGCGVGDELVSEGISPKERSAEDESRYNDAKGETRWVNTVRSSGDTDAPVAIAHDSWGNVLTLSNHRTPIHFGGDPLDTPPGASVLAVSKYTPHGRRMWVRLLAVPASAGSPYVRGLALAVEKHDTVLLTGVQSGGLELSGHVLAPGAFLARLDEDGETLWARSLPTTATELAVNTRGHITLAGSLTGRVDFGNGQPVTGANNPYLVQYDTRGALRWVFVDASRGVPMDLAQDDAGDLYLAGGRFVPPSPLLTPFLSRVSSEGTLQWTRQLAGATGVAMSVAAHGGQVVVSGYFTGTFVFRGQELSASNSRGFALDYGSDGEGRWGFLLGSTWGLVEMDQGSGVVVAGRYTGGEDFGLGLGALEGYPGATNVYVLRLQRPTGKLQWSHTYPSALAQPVDLSVSRWGESALTGTFRATVDFGTGPLSPMPGANTFLLQLKR</sequence>
<evidence type="ECO:0000256" key="1">
    <source>
        <dbReference type="SAM" id="SignalP"/>
    </source>
</evidence>
<proteinExistence type="predicted"/>
<keyword evidence="3" id="KW-1185">Reference proteome</keyword>
<organism evidence="2 3">
    <name type="scientific">Archangium lansingense</name>
    <dbReference type="NCBI Taxonomy" id="2995310"/>
    <lineage>
        <taxon>Bacteria</taxon>
        <taxon>Pseudomonadati</taxon>
        <taxon>Myxococcota</taxon>
        <taxon>Myxococcia</taxon>
        <taxon>Myxococcales</taxon>
        <taxon>Cystobacterineae</taxon>
        <taxon>Archangiaceae</taxon>
        <taxon>Archangium</taxon>
    </lineage>
</organism>
<dbReference type="RefSeq" id="WP_267541286.1">
    <property type="nucleotide sequence ID" value="NZ_JAPNKA010000001.1"/>
</dbReference>
<dbReference type="Proteomes" id="UP001207654">
    <property type="component" value="Unassembled WGS sequence"/>
</dbReference>
<dbReference type="InterPro" id="IPR052918">
    <property type="entry name" value="Motility_Chemotaxis_Reg"/>
</dbReference>
<comment type="caution">
    <text evidence="2">The sequence shown here is derived from an EMBL/GenBank/DDBJ whole genome shotgun (WGS) entry which is preliminary data.</text>
</comment>
<evidence type="ECO:0000313" key="2">
    <source>
        <dbReference type="EMBL" id="MCY1082728.1"/>
    </source>
</evidence>
<dbReference type="PANTHER" id="PTHR35580:SF1">
    <property type="entry name" value="PHYTASE-LIKE DOMAIN-CONTAINING PROTEIN"/>
    <property type="match status" value="1"/>
</dbReference>
<keyword evidence="1" id="KW-0732">Signal</keyword>
<reference evidence="2 3" key="1">
    <citation type="submission" date="2022-11" db="EMBL/GenBank/DDBJ databases">
        <title>Minimal conservation of predation-associated metabolite biosynthetic gene clusters underscores biosynthetic potential of Myxococcota including descriptions for ten novel species: Archangium lansinium sp. nov., Myxococcus landrumus sp. nov., Nannocystis bai.</title>
        <authorList>
            <person name="Ahearne A."/>
            <person name="Stevens C."/>
            <person name="Phillips K."/>
        </authorList>
    </citation>
    <scope>NUCLEOTIDE SEQUENCE [LARGE SCALE GENOMIC DNA]</scope>
    <source>
        <strain evidence="2 3">MIWBW</strain>
    </source>
</reference>
<dbReference type="PROSITE" id="PS51257">
    <property type="entry name" value="PROKAR_LIPOPROTEIN"/>
    <property type="match status" value="1"/>
</dbReference>
<feature type="signal peptide" evidence="1">
    <location>
        <begin position="1"/>
        <end position="22"/>
    </location>
</feature>
<dbReference type="Gene3D" id="2.80.10.50">
    <property type="match status" value="1"/>
</dbReference>
<dbReference type="SUPFAM" id="SSF101898">
    <property type="entry name" value="NHL repeat"/>
    <property type="match status" value="1"/>
</dbReference>
<protein>
    <recommendedName>
        <fullName evidence="4">Lipoprotein</fullName>
    </recommendedName>
</protein>
<dbReference type="EMBL" id="JAPNKA010000001">
    <property type="protein sequence ID" value="MCY1082728.1"/>
    <property type="molecule type" value="Genomic_DNA"/>
</dbReference>